<dbReference type="InterPro" id="IPR011701">
    <property type="entry name" value="MFS"/>
</dbReference>
<feature type="transmembrane region" description="Helical" evidence="8">
    <location>
        <begin position="223"/>
        <end position="248"/>
    </location>
</feature>
<dbReference type="HOGENOM" id="CLU_001265_47_0_10"/>
<dbReference type="CDD" id="cd17320">
    <property type="entry name" value="MFS_MdfA_MDR_like"/>
    <property type="match status" value="1"/>
</dbReference>
<evidence type="ECO:0000256" key="5">
    <source>
        <dbReference type="ARBA" id="ARBA00022692"/>
    </source>
</evidence>
<feature type="transmembrane region" description="Helical" evidence="8">
    <location>
        <begin position="111"/>
        <end position="129"/>
    </location>
</feature>
<evidence type="ECO:0000256" key="2">
    <source>
        <dbReference type="ARBA" id="ARBA00006236"/>
    </source>
</evidence>
<keyword evidence="7 8" id="KW-0472">Membrane</keyword>
<dbReference type="PANTHER" id="PTHR23502:SF132">
    <property type="entry name" value="POLYAMINE TRANSPORTER 2-RELATED"/>
    <property type="match status" value="1"/>
</dbReference>
<dbReference type="Pfam" id="PF07690">
    <property type="entry name" value="MFS_1"/>
    <property type="match status" value="1"/>
</dbReference>
<feature type="transmembrane region" description="Helical" evidence="8">
    <location>
        <begin position="349"/>
        <end position="368"/>
    </location>
</feature>
<dbReference type="InterPro" id="IPR020846">
    <property type="entry name" value="MFS_dom"/>
</dbReference>
<evidence type="ECO:0000256" key="7">
    <source>
        <dbReference type="ARBA" id="ARBA00023136"/>
    </source>
</evidence>
<dbReference type="eggNOG" id="COG2814">
    <property type="taxonomic scope" value="Bacteria"/>
</dbReference>
<feature type="transmembrane region" description="Helical" evidence="8">
    <location>
        <begin position="254"/>
        <end position="276"/>
    </location>
</feature>
<feature type="transmembrane region" description="Helical" evidence="8">
    <location>
        <begin position="86"/>
        <end position="105"/>
    </location>
</feature>
<evidence type="ECO:0000256" key="4">
    <source>
        <dbReference type="ARBA" id="ARBA00022475"/>
    </source>
</evidence>
<dbReference type="InterPro" id="IPR004812">
    <property type="entry name" value="Efflux_drug-R_Bcr/CmlA"/>
</dbReference>
<feature type="transmembrane region" description="Helical" evidence="8">
    <location>
        <begin position="141"/>
        <end position="162"/>
    </location>
</feature>
<dbReference type="PROSITE" id="PS50850">
    <property type="entry name" value="MFS"/>
    <property type="match status" value="1"/>
</dbReference>
<feature type="transmembrane region" description="Helical" evidence="8">
    <location>
        <begin position="313"/>
        <end position="337"/>
    </location>
</feature>
<feature type="transmembrane region" description="Helical" evidence="8">
    <location>
        <begin position="174"/>
        <end position="193"/>
    </location>
</feature>
<dbReference type="PANTHER" id="PTHR23502">
    <property type="entry name" value="MAJOR FACILITATOR SUPERFAMILY"/>
    <property type="match status" value="1"/>
</dbReference>
<feature type="transmembrane region" description="Helical" evidence="8">
    <location>
        <begin position="16"/>
        <end position="35"/>
    </location>
</feature>
<dbReference type="Gene3D" id="1.20.1720.10">
    <property type="entry name" value="Multidrug resistance protein D"/>
    <property type="match status" value="1"/>
</dbReference>
<keyword evidence="6 8" id="KW-1133">Transmembrane helix</keyword>
<dbReference type="STRING" id="763034.HMPREF9446_00445"/>
<dbReference type="GO" id="GO:1990961">
    <property type="term" value="P:xenobiotic detoxification by transmembrane export across the plasma membrane"/>
    <property type="evidence" value="ECO:0007669"/>
    <property type="project" value="InterPro"/>
</dbReference>
<evidence type="ECO:0000313" key="10">
    <source>
        <dbReference type="EMBL" id="EGF59515.1"/>
    </source>
</evidence>
<protein>
    <submittedName>
        <fullName evidence="10">Drug resistance transporter, Bcr/CflA subfamily</fullName>
    </submittedName>
</protein>
<sequence length="402" mass="43298">MKTLIMRTLTIKTGSYRIFLLIFLGLLTAFGPFVTDMYLPALPAMIDMFGTNTSMVQLSLTSCMVGLAAGQLLFGPMSDRYGRKPVLSWTLFLFILSTLLCLFSADIYLFVIFRLFQGIAAAGSIVIARSISTDMFTGRELARVLAIVGSINGIAPVLAPVLGGAMTEVGGWEGIFAILLFIGILLLFASLYYQESIPVERRASSGLLRLPSYFMPLLRNRPYMGYMLQLGFAQAALFANISSAPFIMQQYYGFTPLEFSMCFGMNALAVVISAALAAKFRRIERGTLLGSAGLLVFSACEAVALFAGCSFPIYEGFMLGILFSLGLCFTSSTTLAMDKGREHSGSASALLGAVSFAFGGLVSPLVGIGNPLQTTGIVFVACAVCSLACVYMTEGRRIRHIH</sequence>
<dbReference type="NCBIfam" id="TIGR00710">
    <property type="entry name" value="efflux_Bcr_CflA"/>
    <property type="match status" value="1"/>
</dbReference>
<dbReference type="Proteomes" id="UP000003416">
    <property type="component" value="Unassembled WGS sequence"/>
</dbReference>
<organism evidence="10 11">
    <name type="scientific">Bacteroides fluxus YIT 12057</name>
    <dbReference type="NCBI Taxonomy" id="763034"/>
    <lineage>
        <taxon>Bacteria</taxon>
        <taxon>Pseudomonadati</taxon>
        <taxon>Bacteroidota</taxon>
        <taxon>Bacteroidia</taxon>
        <taxon>Bacteroidales</taxon>
        <taxon>Bacteroidaceae</taxon>
        <taxon>Bacteroides</taxon>
    </lineage>
</organism>
<evidence type="ECO:0000313" key="11">
    <source>
        <dbReference type="Proteomes" id="UP000003416"/>
    </source>
</evidence>
<evidence type="ECO:0000256" key="1">
    <source>
        <dbReference type="ARBA" id="ARBA00004651"/>
    </source>
</evidence>
<keyword evidence="11" id="KW-1185">Reference proteome</keyword>
<keyword evidence="5 8" id="KW-0812">Transmembrane</keyword>
<feature type="domain" description="Major facilitator superfamily (MFS) profile" evidence="9">
    <location>
        <begin position="17"/>
        <end position="398"/>
    </location>
</feature>
<comment type="caution">
    <text evidence="10">The sequence shown here is derived from an EMBL/GenBank/DDBJ whole genome shotgun (WGS) entry which is preliminary data.</text>
</comment>
<feature type="transmembrane region" description="Helical" evidence="8">
    <location>
        <begin position="55"/>
        <end position="74"/>
    </location>
</feature>
<reference evidence="10 11" key="1">
    <citation type="submission" date="2011-02" db="EMBL/GenBank/DDBJ databases">
        <authorList>
            <person name="Weinstock G."/>
            <person name="Sodergren E."/>
            <person name="Clifton S."/>
            <person name="Fulton L."/>
            <person name="Fulton B."/>
            <person name="Courtney L."/>
            <person name="Fronick C."/>
            <person name="Harrison M."/>
            <person name="Strong C."/>
            <person name="Farmer C."/>
            <person name="Delahaunty K."/>
            <person name="Markovic C."/>
            <person name="Hall O."/>
            <person name="Minx P."/>
            <person name="Tomlinson C."/>
            <person name="Mitreva M."/>
            <person name="Hou S."/>
            <person name="Chen J."/>
            <person name="Wollam A."/>
            <person name="Pepin K.H."/>
            <person name="Johnson M."/>
            <person name="Bhonagiri V."/>
            <person name="Zhang X."/>
            <person name="Suruliraj S."/>
            <person name="Warren W."/>
            <person name="Chinwalla A."/>
            <person name="Mardis E.R."/>
            <person name="Wilson R.K."/>
        </authorList>
    </citation>
    <scope>NUCLEOTIDE SEQUENCE [LARGE SCALE GENOMIC DNA]</scope>
    <source>
        <strain evidence="10 11">YIT 12057</strain>
    </source>
</reference>
<proteinExistence type="inferred from homology"/>
<name>F3PP05_9BACE</name>
<evidence type="ECO:0000256" key="8">
    <source>
        <dbReference type="SAM" id="Phobius"/>
    </source>
</evidence>
<evidence type="ECO:0000256" key="3">
    <source>
        <dbReference type="ARBA" id="ARBA00022448"/>
    </source>
</evidence>
<gene>
    <name evidence="10" type="ORF">HMPREF9446_00445</name>
</gene>
<dbReference type="GO" id="GO:0005886">
    <property type="term" value="C:plasma membrane"/>
    <property type="evidence" value="ECO:0007669"/>
    <property type="project" value="UniProtKB-SubCell"/>
</dbReference>
<evidence type="ECO:0000259" key="9">
    <source>
        <dbReference type="PROSITE" id="PS50850"/>
    </source>
</evidence>
<dbReference type="AlphaFoldDB" id="F3PP05"/>
<comment type="similarity">
    <text evidence="2">Belongs to the major facilitator superfamily. Bcr/CmlA family.</text>
</comment>
<feature type="transmembrane region" description="Helical" evidence="8">
    <location>
        <begin position="288"/>
        <end position="307"/>
    </location>
</feature>
<accession>F3PP05</accession>
<keyword evidence="3" id="KW-0813">Transport</keyword>
<dbReference type="InterPro" id="IPR036259">
    <property type="entry name" value="MFS_trans_sf"/>
</dbReference>
<feature type="transmembrane region" description="Helical" evidence="8">
    <location>
        <begin position="374"/>
        <end position="393"/>
    </location>
</feature>
<comment type="subcellular location">
    <subcellularLocation>
        <location evidence="1">Cell membrane</location>
        <topology evidence="1">Multi-pass membrane protein</topology>
    </subcellularLocation>
</comment>
<evidence type="ECO:0000256" key="6">
    <source>
        <dbReference type="ARBA" id="ARBA00022989"/>
    </source>
</evidence>
<dbReference type="SUPFAM" id="SSF103473">
    <property type="entry name" value="MFS general substrate transporter"/>
    <property type="match status" value="1"/>
</dbReference>
<keyword evidence="4" id="KW-1003">Cell membrane</keyword>
<dbReference type="GO" id="GO:0042910">
    <property type="term" value="F:xenobiotic transmembrane transporter activity"/>
    <property type="evidence" value="ECO:0007669"/>
    <property type="project" value="InterPro"/>
</dbReference>
<dbReference type="EMBL" id="AFBN01000008">
    <property type="protein sequence ID" value="EGF59515.1"/>
    <property type="molecule type" value="Genomic_DNA"/>
</dbReference>